<dbReference type="SUPFAM" id="SSF56784">
    <property type="entry name" value="HAD-like"/>
    <property type="match status" value="1"/>
</dbReference>
<accession>A0A0N5D5Y8</accession>
<dbReference type="InterPro" id="IPR051828">
    <property type="entry name" value="HAD-like_hydrolase_domain"/>
</dbReference>
<dbReference type="NCBIfam" id="TIGR02252">
    <property type="entry name" value="DREG-2"/>
    <property type="match status" value="1"/>
</dbReference>
<dbReference type="Proteomes" id="UP000276776">
    <property type="component" value="Unassembled WGS sequence"/>
</dbReference>
<dbReference type="PANTHER" id="PTHR46191:SF2">
    <property type="entry name" value="HALOACID DEHALOGENASE-LIKE HYDROLASE DOMAIN-CONTAINING PROTEIN 3"/>
    <property type="match status" value="1"/>
</dbReference>
<dbReference type="STRING" id="103827.A0A0N5D5Y8"/>
<dbReference type="InterPro" id="IPR011949">
    <property type="entry name" value="HAD-SF_hydro_IA_REG-2-like"/>
</dbReference>
<dbReference type="InterPro" id="IPR036412">
    <property type="entry name" value="HAD-like_sf"/>
</dbReference>
<reference evidence="3" key="1">
    <citation type="submission" date="2017-02" db="UniProtKB">
        <authorList>
            <consortium name="WormBaseParasite"/>
        </authorList>
    </citation>
    <scope>IDENTIFICATION</scope>
</reference>
<evidence type="ECO:0000313" key="1">
    <source>
        <dbReference type="EMBL" id="VDN05980.1"/>
    </source>
</evidence>
<dbReference type="Gene3D" id="1.10.150.720">
    <property type="entry name" value="Haloacid dehalogenase-like hydrolase"/>
    <property type="match status" value="1"/>
</dbReference>
<dbReference type="OrthoDB" id="444127at2759"/>
<dbReference type="CDD" id="cd16415">
    <property type="entry name" value="HAD_dREG-2_like"/>
    <property type="match status" value="1"/>
</dbReference>
<dbReference type="InterPro" id="IPR044924">
    <property type="entry name" value="HAD-SF_hydro_IA_REG-2-like_cap"/>
</dbReference>
<dbReference type="GO" id="GO:0005634">
    <property type="term" value="C:nucleus"/>
    <property type="evidence" value="ECO:0007669"/>
    <property type="project" value="TreeGrafter"/>
</dbReference>
<dbReference type="OMA" id="WWRQLIA"/>
<organism evidence="3">
    <name type="scientific">Thelazia callipaeda</name>
    <name type="common">Oriental eyeworm</name>
    <name type="synonym">Parasitic nematode</name>
    <dbReference type="NCBI Taxonomy" id="103827"/>
    <lineage>
        <taxon>Eukaryota</taxon>
        <taxon>Metazoa</taxon>
        <taxon>Ecdysozoa</taxon>
        <taxon>Nematoda</taxon>
        <taxon>Chromadorea</taxon>
        <taxon>Rhabditida</taxon>
        <taxon>Spirurina</taxon>
        <taxon>Spiruromorpha</taxon>
        <taxon>Thelazioidea</taxon>
        <taxon>Thelaziidae</taxon>
        <taxon>Thelazia</taxon>
    </lineage>
</organism>
<name>A0A0N5D5Y8_THECL</name>
<dbReference type="SFLD" id="SFLDG01129">
    <property type="entry name" value="C1.5:_HAD__Beta-PGM__Phosphata"/>
    <property type="match status" value="1"/>
</dbReference>
<dbReference type="PANTHER" id="PTHR46191">
    <property type="match status" value="1"/>
</dbReference>
<dbReference type="WBParaSite" id="TCLT_0000843401-mRNA-1">
    <property type="protein sequence ID" value="TCLT_0000843401-mRNA-1"/>
    <property type="gene ID" value="TCLT_0000843401"/>
</dbReference>
<dbReference type="EMBL" id="UYYF01004630">
    <property type="protein sequence ID" value="VDN05980.1"/>
    <property type="molecule type" value="Genomic_DNA"/>
</dbReference>
<protein>
    <submittedName>
        <fullName evidence="3">Haloacid dehalogenase-like hydrolase domain-containing protein 3</fullName>
    </submittedName>
</protein>
<sequence>MFTTVQRSLCFAQCIFQFSHKRSFSKNGALLYGKKVKVVTLDALNTLVRLQEPPGHTYAKFAKLITNVQYSGSDLNEAFERNFKKLSKMKSCYGYGENGEVEWWTELVKNCFADIGNKKIEINEVAHRLYEHYGTIKPWKLIDTQIHQHLKQLQDRSIRLGIISNFDKRLRNILDMLKLSPYFEVVLLSGEIGIEKPNKEIFTKAAKLFQITQMEEILHIGDDEEKDFSAARNAGARALLLDYSGQKNEPTNCVIYSLKELINWLQ</sequence>
<dbReference type="SFLD" id="SFLDS00003">
    <property type="entry name" value="Haloacid_Dehalogenase"/>
    <property type="match status" value="1"/>
</dbReference>
<dbReference type="InterPro" id="IPR023214">
    <property type="entry name" value="HAD_sf"/>
</dbReference>
<keyword evidence="2" id="KW-1185">Reference proteome</keyword>
<dbReference type="Pfam" id="PF00702">
    <property type="entry name" value="Hydrolase"/>
    <property type="match status" value="1"/>
</dbReference>
<evidence type="ECO:0000313" key="2">
    <source>
        <dbReference type="Proteomes" id="UP000276776"/>
    </source>
</evidence>
<reference evidence="1 2" key="2">
    <citation type="submission" date="2018-11" db="EMBL/GenBank/DDBJ databases">
        <authorList>
            <consortium name="Pathogen Informatics"/>
        </authorList>
    </citation>
    <scope>NUCLEOTIDE SEQUENCE [LARGE SCALE GENOMIC DNA]</scope>
</reference>
<proteinExistence type="predicted"/>
<gene>
    <name evidence="1" type="ORF">TCLT_LOCUS8423</name>
</gene>
<dbReference type="Gene3D" id="3.40.50.1000">
    <property type="entry name" value="HAD superfamily/HAD-like"/>
    <property type="match status" value="1"/>
</dbReference>
<dbReference type="AlphaFoldDB" id="A0A0N5D5Y8"/>
<evidence type="ECO:0000313" key="3">
    <source>
        <dbReference type="WBParaSite" id="TCLT_0000843401-mRNA-1"/>
    </source>
</evidence>
<dbReference type="InterPro" id="IPR006439">
    <property type="entry name" value="HAD-SF_hydro_IA"/>
</dbReference>
<dbReference type="NCBIfam" id="TIGR01549">
    <property type="entry name" value="HAD-SF-IA-v1"/>
    <property type="match status" value="1"/>
</dbReference>